<dbReference type="Proteomes" id="UP001056291">
    <property type="component" value="Chromosome"/>
</dbReference>
<evidence type="ECO:0000313" key="1">
    <source>
        <dbReference type="EMBL" id="USG60065.1"/>
    </source>
</evidence>
<dbReference type="EMBL" id="CP098747">
    <property type="protein sequence ID" value="USG60065.1"/>
    <property type="molecule type" value="Genomic_DNA"/>
</dbReference>
<reference evidence="1" key="1">
    <citation type="submission" date="2022-06" db="EMBL/GenBank/DDBJ databases">
        <title>Sneathiella actinostolidae sp. nov., isolated from a sea anemonein the Western Pacific Ocean.</title>
        <authorList>
            <person name="Wei M.J."/>
        </authorList>
    </citation>
    <scope>NUCLEOTIDE SEQUENCE</scope>
    <source>
        <strain evidence="1">PHK-P5</strain>
    </source>
</reference>
<name>A0ABY4VYQ8_9PROT</name>
<sequence>MSKTGAEVSRLINVEGLGRDPIKINIQATKDECKSLADGLGIIGLSGVMMSGVLRRQQKTDKIEVSAALKAHAVQACVATLEPVSQTIDVEFMVYYTFDKEDVVSDEVDYVIGMDEEDLPELIVNGQIDMMDIVAEQIALALDPYPRAENIAPVNMAENAGETEIAQEVHRPFANLKDLMNKK</sequence>
<accession>A0ABY4VYQ8</accession>
<evidence type="ECO:0000313" key="2">
    <source>
        <dbReference type="Proteomes" id="UP001056291"/>
    </source>
</evidence>
<dbReference type="RefSeq" id="WP_251932872.1">
    <property type="nucleotide sequence ID" value="NZ_CP098747.1"/>
</dbReference>
<dbReference type="InterPro" id="IPR003772">
    <property type="entry name" value="YceD"/>
</dbReference>
<keyword evidence="2" id="KW-1185">Reference proteome</keyword>
<gene>
    <name evidence="1" type="ORF">NBZ79_12860</name>
</gene>
<proteinExistence type="predicted"/>
<dbReference type="Pfam" id="PF02620">
    <property type="entry name" value="YceD"/>
    <property type="match status" value="1"/>
</dbReference>
<organism evidence="1 2">
    <name type="scientific">Sneathiella marina</name>
    <dbReference type="NCBI Taxonomy" id="2950108"/>
    <lineage>
        <taxon>Bacteria</taxon>
        <taxon>Pseudomonadati</taxon>
        <taxon>Pseudomonadota</taxon>
        <taxon>Alphaproteobacteria</taxon>
        <taxon>Sneathiellales</taxon>
        <taxon>Sneathiellaceae</taxon>
        <taxon>Sneathiella</taxon>
    </lineage>
</organism>
<protein>
    <submittedName>
        <fullName evidence="1">DUF177 domain-containing protein</fullName>
    </submittedName>
</protein>